<evidence type="ECO:0000313" key="2">
    <source>
        <dbReference type="EMBL" id="KAI9270496.1"/>
    </source>
</evidence>
<dbReference type="InterPro" id="IPR042326">
    <property type="entry name" value="Ctk3"/>
</dbReference>
<organism evidence="2 3">
    <name type="scientific">Phascolomyces articulosus</name>
    <dbReference type="NCBI Taxonomy" id="60185"/>
    <lineage>
        <taxon>Eukaryota</taxon>
        <taxon>Fungi</taxon>
        <taxon>Fungi incertae sedis</taxon>
        <taxon>Mucoromycota</taxon>
        <taxon>Mucoromycotina</taxon>
        <taxon>Mucoromycetes</taxon>
        <taxon>Mucorales</taxon>
        <taxon>Lichtheimiaceae</taxon>
        <taxon>Phascolomyces</taxon>
    </lineage>
</organism>
<sequence>DMDPFECRLNFLSLLEKLNATQYSIYKVATYAVRHRNLAEDLYSCLLEQLDKASINARVNIVCVLDAILEISNKARFKGYQDLTRQDLARIIETVVPNNAKGNVNIGSTRKILDNWRRHNYFDSSAIDIVEKPLLDREAAAASSQIASEGGFSKEDMLRRMEEDRERHKRFREEVWIRPAGEPIDAEFQQLWESTEPLVPETDYEVMMLQNMLRLPHYAW</sequence>
<dbReference type="GO" id="GO:0045943">
    <property type="term" value="P:positive regulation of transcription by RNA polymerase I"/>
    <property type="evidence" value="ECO:0007669"/>
    <property type="project" value="TreeGrafter"/>
</dbReference>
<dbReference type="GO" id="GO:0032786">
    <property type="term" value="P:positive regulation of DNA-templated transcription, elongation"/>
    <property type="evidence" value="ECO:0007669"/>
    <property type="project" value="InterPro"/>
</dbReference>
<protein>
    <submittedName>
        <fullName evidence="2">CTD kinase subunit gamma CTK3-domain-containing protein</fullName>
    </submittedName>
</protein>
<reference evidence="2" key="2">
    <citation type="submission" date="2023-02" db="EMBL/GenBank/DDBJ databases">
        <authorList>
            <consortium name="DOE Joint Genome Institute"/>
            <person name="Mondo S.J."/>
            <person name="Chang Y."/>
            <person name="Wang Y."/>
            <person name="Ahrendt S."/>
            <person name="Andreopoulos W."/>
            <person name="Barry K."/>
            <person name="Beard J."/>
            <person name="Benny G.L."/>
            <person name="Blankenship S."/>
            <person name="Bonito G."/>
            <person name="Cuomo C."/>
            <person name="Desiro A."/>
            <person name="Gervers K.A."/>
            <person name="Hundley H."/>
            <person name="Kuo A."/>
            <person name="LaButti K."/>
            <person name="Lang B.F."/>
            <person name="Lipzen A."/>
            <person name="O'Donnell K."/>
            <person name="Pangilinan J."/>
            <person name="Reynolds N."/>
            <person name="Sandor L."/>
            <person name="Smith M.W."/>
            <person name="Tsang A."/>
            <person name="Grigoriev I.V."/>
            <person name="Stajich J.E."/>
            <person name="Spatafora J.W."/>
        </authorList>
    </citation>
    <scope>NUCLEOTIDE SEQUENCE</scope>
    <source>
        <strain evidence="2">RSA 2281</strain>
    </source>
</reference>
<dbReference type="GO" id="GO:0070692">
    <property type="term" value="C:CTDK-1 complex"/>
    <property type="evidence" value="ECO:0007669"/>
    <property type="project" value="InterPro"/>
</dbReference>
<dbReference type="Gene3D" id="1.25.40.90">
    <property type="match status" value="1"/>
</dbReference>
<dbReference type="InterPro" id="IPR008942">
    <property type="entry name" value="ENTH_VHS"/>
</dbReference>
<keyword evidence="2" id="KW-0418">Kinase</keyword>
<evidence type="ECO:0000313" key="3">
    <source>
        <dbReference type="Proteomes" id="UP001209540"/>
    </source>
</evidence>
<accession>A0AAD5PI96</accession>
<dbReference type="Pfam" id="PF12350">
    <property type="entry name" value="CTK3_C"/>
    <property type="match status" value="1"/>
</dbReference>
<name>A0AAD5PI96_9FUNG</name>
<keyword evidence="3" id="KW-1185">Reference proteome</keyword>
<dbReference type="PANTHER" id="PTHR28291:SF1">
    <property type="entry name" value="CTD KINASE SUBUNIT GAMMA"/>
    <property type="match status" value="1"/>
</dbReference>
<dbReference type="AlphaFoldDB" id="A0AAD5PI96"/>
<dbReference type="Proteomes" id="UP001209540">
    <property type="component" value="Unassembled WGS sequence"/>
</dbReference>
<dbReference type="PROSITE" id="PS51391">
    <property type="entry name" value="CID"/>
    <property type="match status" value="1"/>
</dbReference>
<dbReference type="InterPro" id="IPR024638">
    <property type="entry name" value="Ctk3_N"/>
</dbReference>
<feature type="non-terminal residue" evidence="2">
    <location>
        <position position="1"/>
    </location>
</feature>
<keyword evidence="2" id="KW-0808">Transferase</keyword>
<feature type="non-terminal residue" evidence="2">
    <location>
        <position position="220"/>
    </location>
</feature>
<gene>
    <name evidence="2" type="ORF">BDA99DRAFT_422289</name>
</gene>
<dbReference type="InterPro" id="IPR006569">
    <property type="entry name" value="CID_dom"/>
</dbReference>
<dbReference type="PANTHER" id="PTHR28291">
    <property type="entry name" value="CTD KINASE SUBUNIT GAMMA"/>
    <property type="match status" value="1"/>
</dbReference>
<dbReference type="InterPro" id="IPR024637">
    <property type="entry name" value="Ctk3_C"/>
</dbReference>
<dbReference type="GO" id="GO:0016301">
    <property type="term" value="F:kinase activity"/>
    <property type="evidence" value="ECO:0007669"/>
    <property type="project" value="UniProtKB-KW"/>
</dbReference>
<proteinExistence type="predicted"/>
<evidence type="ECO:0000259" key="1">
    <source>
        <dbReference type="PROSITE" id="PS51391"/>
    </source>
</evidence>
<dbReference type="EMBL" id="JAIXMP010000007">
    <property type="protein sequence ID" value="KAI9270496.1"/>
    <property type="molecule type" value="Genomic_DNA"/>
</dbReference>
<reference evidence="2" key="1">
    <citation type="journal article" date="2022" name="IScience">
        <title>Evolution of zygomycete secretomes and the origins of terrestrial fungal ecologies.</title>
        <authorList>
            <person name="Chang Y."/>
            <person name="Wang Y."/>
            <person name="Mondo S."/>
            <person name="Ahrendt S."/>
            <person name="Andreopoulos W."/>
            <person name="Barry K."/>
            <person name="Beard J."/>
            <person name="Benny G.L."/>
            <person name="Blankenship S."/>
            <person name="Bonito G."/>
            <person name="Cuomo C."/>
            <person name="Desiro A."/>
            <person name="Gervers K.A."/>
            <person name="Hundley H."/>
            <person name="Kuo A."/>
            <person name="LaButti K."/>
            <person name="Lang B.F."/>
            <person name="Lipzen A."/>
            <person name="O'Donnell K."/>
            <person name="Pangilinan J."/>
            <person name="Reynolds N."/>
            <person name="Sandor L."/>
            <person name="Smith M.E."/>
            <person name="Tsang A."/>
            <person name="Grigoriev I.V."/>
            <person name="Stajich J.E."/>
            <person name="Spatafora J.W."/>
        </authorList>
    </citation>
    <scope>NUCLEOTIDE SEQUENCE</scope>
    <source>
        <strain evidence="2">RSA 2281</strain>
    </source>
</reference>
<feature type="domain" description="CID" evidence="1">
    <location>
        <begin position="3"/>
        <end position="138"/>
    </location>
</feature>
<comment type="caution">
    <text evidence="2">The sequence shown here is derived from an EMBL/GenBank/DDBJ whole genome shotgun (WGS) entry which is preliminary data.</text>
</comment>
<dbReference type="Pfam" id="PF12243">
    <property type="entry name" value="CTK3"/>
    <property type="match status" value="1"/>
</dbReference>